<keyword evidence="3" id="KW-0963">Cytoplasm</keyword>
<accession>A0ABV2S576</accession>
<dbReference type="PANTHER" id="PTHR44154">
    <property type="entry name" value="QUINONE OXIDOREDUCTASE"/>
    <property type="match status" value="1"/>
</dbReference>
<name>A0ABV2S576_BRAJP</name>
<dbReference type="PANTHER" id="PTHR44154:SF1">
    <property type="entry name" value="QUINONE OXIDOREDUCTASE"/>
    <property type="match status" value="1"/>
</dbReference>
<dbReference type="RefSeq" id="WP_038960104.1">
    <property type="nucleotide sequence ID" value="NZ_CP066351.1"/>
</dbReference>
<dbReference type="EC" id="1.6.5.5" evidence="8"/>
<evidence type="ECO:0000256" key="3">
    <source>
        <dbReference type="ARBA" id="ARBA00022490"/>
    </source>
</evidence>
<evidence type="ECO:0000256" key="6">
    <source>
        <dbReference type="ARBA" id="ARBA00022990"/>
    </source>
</evidence>
<evidence type="ECO:0000256" key="5">
    <source>
        <dbReference type="ARBA" id="ARBA00022884"/>
    </source>
</evidence>
<dbReference type="InterPro" id="IPR011032">
    <property type="entry name" value="GroES-like_sf"/>
</dbReference>
<keyword evidence="6" id="KW-0007">Acetylation</keyword>
<dbReference type="SMART" id="SM00829">
    <property type="entry name" value="PKS_ER"/>
    <property type="match status" value="1"/>
</dbReference>
<evidence type="ECO:0000256" key="2">
    <source>
        <dbReference type="ARBA" id="ARBA00011881"/>
    </source>
</evidence>
<evidence type="ECO:0000313" key="9">
    <source>
        <dbReference type="Proteomes" id="UP001549291"/>
    </source>
</evidence>
<feature type="domain" description="Enoyl reductase (ER)" evidence="7">
    <location>
        <begin position="7"/>
        <end position="323"/>
    </location>
</feature>
<proteinExistence type="predicted"/>
<evidence type="ECO:0000256" key="4">
    <source>
        <dbReference type="ARBA" id="ARBA00022857"/>
    </source>
</evidence>
<dbReference type="Gene3D" id="3.90.180.10">
    <property type="entry name" value="Medium-chain alcohol dehydrogenases, catalytic domain"/>
    <property type="match status" value="1"/>
</dbReference>
<dbReference type="InterPro" id="IPR002364">
    <property type="entry name" value="Quin_OxRdtase/zeta-crystal_CS"/>
</dbReference>
<evidence type="ECO:0000256" key="1">
    <source>
        <dbReference type="ARBA" id="ARBA00004496"/>
    </source>
</evidence>
<dbReference type="Pfam" id="PF08240">
    <property type="entry name" value="ADH_N"/>
    <property type="match status" value="1"/>
</dbReference>
<reference evidence="8 9" key="1">
    <citation type="submission" date="2024-06" db="EMBL/GenBank/DDBJ databases">
        <title>Genomic Encyclopedia of Type Strains, Phase V (KMG-V): Genome sequencing to study the core and pangenomes of soil and plant-associated prokaryotes.</title>
        <authorList>
            <person name="Whitman W."/>
        </authorList>
    </citation>
    <scope>NUCLEOTIDE SEQUENCE [LARGE SCALE GENOMIC DNA]</scope>
    <source>
        <strain evidence="8 9">USDA 160</strain>
    </source>
</reference>
<comment type="caution">
    <text evidence="8">The sequence shown here is derived from an EMBL/GenBank/DDBJ whole genome shotgun (WGS) entry which is preliminary data.</text>
</comment>
<keyword evidence="9" id="KW-1185">Reference proteome</keyword>
<dbReference type="SUPFAM" id="SSF50129">
    <property type="entry name" value="GroES-like"/>
    <property type="match status" value="1"/>
</dbReference>
<dbReference type="InterPro" id="IPR013154">
    <property type="entry name" value="ADH-like_N"/>
</dbReference>
<sequence>MRALILDTYQNGRFREADIESRSPGRGELRIRVHASGVNPVDGLIRTGLAPYAMPKLPAVLGTDAAGIVTDVGPGVEGFAVGDEVYGLAGGVRGLPGSLAEFMTVDAALMAKKPVNLTMREAAALPLVALTAWEGLVDRAHVQPGHKVLVQGGSGGVGHVVVQLAKAFGADVYATTQAHKQDLVRGLGATPIDYTRMSAVQYVEKYTGGKGFDVIYDTVGGSTLEASLGAVRHYGHITSCAAFESHNLLNSSLRCAVISAVYVLYPMLSGERRAHHGAILREIAKLADAGKIRPIVDPRRFTLDTAIAAHDAVRGSANVKIVIDVAAEL</sequence>
<dbReference type="CDD" id="cd08272">
    <property type="entry name" value="MDR6"/>
    <property type="match status" value="1"/>
</dbReference>
<keyword evidence="4" id="KW-0521">NADP</keyword>
<dbReference type="GO" id="GO:0003960">
    <property type="term" value="F:quinone reductase (NADPH) activity"/>
    <property type="evidence" value="ECO:0007669"/>
    <property type="project" value="UniProtKB-EC"/>
</dbReference>
<gene>
    <name evidence="8" type="ORF">ABIF63_008444</name>
</gene>
<dbReference type="Pfam" id="PF00107">
    <property type="entry name" value="ADH_zinc_N"/>
    <property type="match status" value="1"/>
</dbReference>
<keyword evidence="8" id="KW-0560">Oxidoreductase</keyword>
<dbReference type="InterPro" id="IPR020843">
    <property type="entry name" value="ER"/>
</dbReference>
<comment type="subunit">
    <text evidence="2">Homotetramer.</text>
</comment>
<dbReference type="EMBL" id="JBEPTQ010000002">
    <property type="protein sequence ID" value="MET4724338.1"/>
    <property type="molecule type" value="Genomic_DNA"/>
</dbReference>
<comment type="subcellular location">
    <subcellularLocation>
        <location evidence="1">Cytoplasm</location>
    </subcellularLocation>
</comment>
<evidence type="ECO:0000259" key="7">
    <source>
        <dbReference type="SMART" id="SM00829"/>
    </source>
</evidence>
<dbReference type="Proteomes" id="UP001549291">
    <property type="component" value="Unassembled WGS sequence"/>
</dbReference>
<dbReference type="InterPro" id="IPR013149">
    <property type="entry name" value="ADH-like_C"/>
</dbReference>
<organism evidence="8 9">
    <name type="scientific">Bradyrhizobium japonicum</name>
    <dbReference type="NCBI Taxonomy" id="375"/>
    <lineage>
        <taxon>Bacteria</taxon>
        <taxon>Pseudomonadati</taxon>
        <taxon>Pseudomonadota</taxon>
        <taxon>Alphaproteobacteria</taxon>
        <taxon>Hyphomicrobiales</taxon>
        <taxon>Nitrobacteraceae</taxon>
        <taxon>Bradyrhizobium</taxon>
    </lineage>
</organism>
<evidence type="ECO:0000313" key="8">
    <source>
        <dbReference type="EMBL" id="MET4724338.1"/>
    </source>
</evidence>
<protein>
    <submittedName>
        <fullName evidence="8">NADPH2:quinone reductase</fullName>
        <ecNumber evidence="8">1.6.5.5</ecNumber>
    </submittedName>
</protein>
<dbReference type="PROSITE" id="PS01162">
    <property type="entry name" value="QOR_ZETA_CRYSTAL"/>
    <property type="match status" value="1"/>
</dbReference>
<keyword evidence="5" id="KW-0694">RNA-binding</keyword>
<dbReference type="InterPro" id="IPR051603">
    <property type="entry name" value="Zinc-ADH_QOR/CCCR"/>
</dbReference>
<dbReference type="SUPFAM" id="SSF51735">
    <property type="entry name" value="NAD(P)-binding Rossmann-fold domains"/>
    <property type="match status" value="1"/>
</dbReference>
<dbReference type="InterPro" id="IPR036291">
    <property type="entry name" value="NAD(P)-bd_dom_sf"/>
</dbReference>
<dbReference type="Gene3D" id="3.40.50.720">
    <property type="entry name" value="NAD(P)-binding Rossmann-like Domain"/>
    <property type="match status" value="1"/>
</dbReference>